<accession>A0A7S0X683</accession>
<evidence type="ECO:0000256" key="9">
    <source>
        <dbReference type="SAM" id="Phobius"/>
    </source>
</evidence>
<feature type="compositionally biased region" description="Basic and acidic residues" evidence="8">
    <location>
        <begin position="386"/>
        <end position="405"/>
    </location>
</feature>
<keyword evidence="5" id="KW-0175">Coiled coil</keyword>
<feature type="compositionally biased region" description="Basic and acidic residues" evidence="8">
    <location>
        <begin position="638"/>
        <end position="667"/>
    </location>
</feature>
<feature type="region of interest" description="Disordered" evidence="8">
    <location>
        <begin position="568"/>
        <end position="593"/>
    </location>
</feature>
<dbReference type="PANTHER" id="PTHR32219:SF3">
    <property type="entry name" value="CALPONIN-LIKE DOMAIN PROTEIN"/>
    <property type="match status" value="1"/>
</dbReference>
<reference evidence="10" key="1">
    <citation type="submission" date="2021-01" db="EMBL/GenBank/DDBJ databases">
        <authorList>
            <person name="Corre E."/>
            <person name="Pelletier E."/>
            <person name="Niang G."/>
            <person name="Scheremetjew M."/>
            <person name="Finn R."/>
            <person name="Kale V."/>
            <person name="Holt S."/>
            <person name="Cochrane G."/>
            <person name="Meng A."/>
            <person name="Brown T."/>
            <person name="Cohen L."/>
        </authorList>
    </citation>
    <scope>NUCLEOTIDE SEQUENCE</scope>
    <source>
        <strain evidence="10">SL-175</strain>
    </source>
</reference>
<dbReference type="GO" id="GO:0005886">
    <property type="term" value="C:plasma membrane"/>
    <property type="evidence" value="ECO:0007669"/>
    <property type="project" value="UniProtKB-SubCell"/>
</dbReference>
<evidence type="ECO:0000256" key="6">
    <source>
        <dbReference type="ARBA" id="ARBA00023136"/>
    </source>
</evidence>
<protein>
    <submittedName>
        <fullName evidence="10">Uncharacterized protein</fullName>
    </submittedName>
</protein>
<dbReference type="AlphaFoldDB" id="A0A7S0X683"/>
<feature type="compositionally biased region" description="Low complexity" evidence="8">
    <location>
        <begin position="149"/>
        <end position="169"/>
    </location>
</feature>
<feature type="region of interest" description="Disordered" evidence="8">
    <location>
        <begin position="629"/>
        <end position="699"/>
    </location>
</feature>
<dbReference type="InterPro" id="IPR055282">
    <property type="entry name" value="PPI1-4"/>
</dbReference>
<dbReference type="PANTHER" id="PTHR32219">
    <property type="entry name" value="RNA-BINDING PROTEIN YLMH-RELATED"/>
    <property type="match status" value="1"/>
</dbReference>
<feature type="region of interest" description="Disordered" evidence="8">
    <location>
        <begin position="385"/>
        <end position="405"/>
    </location>
</feature>
<comment type="subcellular location">
    <subcellularLocation>
        <location evidence="1">Cell membrane</location>
        <topology evidence="1">Single-pass membrane protein</topology>
    </subcellularLocation>
</comment>
<evidence type="ECO:0000256" key="1">
    <source>
        <dbReference type="ARBA" id="ARBA00004162"/>
    </source>
</evidence>
<organism evidence="10">
    <name type="scientific">Mantoniella antarctica</name>
    <dbReference type="NCBI Taxonomy" id="81844"/>
    <lineage>
        <taxon>Eukaryota</taxon>
        <taxon>Viridiplantae</taxon>
        <taxon>Chlorophyta</taxon>
        <taxon>Mamiellophyceae</taxon>
        <taxon>Mamiellales</taxon>
        <taxon>Mamiellaceae</taxon>
        <taxon>Mantoniella</taxon>
    </lineage>
</organism>
<evidence type="ECO:0000256" key="2">
    <source>
        <dbReference type="ARBA" id="ARBA00022475"/>
    </source>
</evidence>
<gene>
    <name evidence="10" type="ORF">MANT1106_LOCUS4260</name>
</gene>
<evidence type="ECO:0000256" key="7">
    <source>
        <dbReference type="ARBA" id="ARBA00038080"/>
    </source>
</evidence>
<evidence type="ECO:0000256" key="4">
    <source>
        <dbReference type="ARBA" id="ARBA00022989"/>
    </source>
</evidence>
<dbReference type="EMBL" id="HBFC01007516">
    <property type="protein sequence ID" value="CAD8701578.1"/>
    <property type="molecule type" value="Transcribed_RNA"/>
</dbReference>
<name>A0A7S0X683_9CHLO</name>
<keyword evidence="3 9" id="KW-0812">Transmembrane</keyword>
<feature type="region of interest" description="Disordered" evidence="8">
    <location>
        <begin position="722"/>
        <end position="742"/>
    </location>
</feature>
<feature type="transmembrane region" description="Helical" evidence="9">
    <location>
        <begin position="752"/>
        <end position="773"/>
    </location>
</feature>
<keyword evidence="6 9" id="KW-0472">Membrane</keyword>
<feature type="region of interest" description="Disordered" evidence="8">
    <location>
        <begin position="518"/>
        <end position="537"/>
    </location>
</feature>
<evidence type="ECO:0000256" key="3">
    <source>
        <dbReference type="ARBA" id="ARBA00022692"/>
    </source>
</evidence>
<evidence type="ECO:0000256" key="8">
    <source>
        <dbReference type="SAM" id="MobiDB-lite"/>
    </source>
</evidence>
<comment type="similarity">
    <text evidence="7">Belongs to the plant Proton pump-interactor protein family.</text>
</comment>
<evidence type="ECO:0000313" key="10">
    <source>
        <dbReference type="EMBL" id="CAD8701578.1"/>
    </source>
</evidence>
<feature type="region of interest" description="Disordered" evidence="8">
    <location>
        <begin position="34"/>
        <end position="178"/>
    </location>
</feature>
<feature type="compositionally biased region" description="Basic residues" evidence="8">
    <location>
        <begin position="730"/>
        <end position="742"/>
    </location>
</feature>
<keyword evidence="2" id="KW-1003">Cell membrane</keyword>
<sequence>MGAAALELDATIGDVGANGVKNITAEVLLGMKSNSDHQSAEAISLPDVSTKPAKSAVVADVRPVTDGPVDALPLPPRANKKPRAPADNAETKGNAAATGDASGGTVKTKGGKNGGNERSPNAEGDGTPAVATDKPVDAASKPAVKGKTNPNPNRPNNKSNKASNRPKAAPEGVASELEELPKRQLWIVRVPKPAEAEHTAEDVTAMEEKMVALSAKIDKAMKVIAVKQEERNAARSNLATVRDRMRDVAGDIREKFAQAKPLQDRVNAIVADATEVKDMSRELKVTTEDALDATLERLEYQMSHESLSVLQQKAILRQVKILKGTRAEIQDLHGKREAVAGARGEKDECYSQLKLVRGEIDILKQQEAVQKKIFDHYKSTADAADADVKRENEARGESNKERGKISADLRGMRSTGNRDKSEFWRARRTVGKARDLVKVGNIAEAEALCLEQMEHMHARLNMSGAYRREYLEAMGRMNEERAAARNRAKEEAQREVEEAAKSARAKIAEEAAARKEQDRMASLEAKEAEKGAKTAAKEADRAAAAAAKEKLAEDKRAAAAAEEAKKAAVAKTRAENQANAQGRKPSAMPDLGPSKTMAAMAEAEALHRGHVTPEAVAAHKVAAAAAAASLQSGETDEEQMKRVARERALAGVREAEDRKRRMAERKAQRAGGVRRAAAAEEAQAAAHAEKEDVRAAAEATSRTARAADAALVAASKGDDAAAGASETAVGKRKKPTAMSKKRSSKWWQSEQFGYFAIAISVILLFLLCLAAMLQGKK</sequence>
<proteinExistence type="inferred from homology"/>
<evidence type="ECO:0000256" key="5">
    <source>
        <dbReference type="ARBA" id="ARBA00023054"/>
    </source>
</evidence>
<feature type="compositionally biased region" description="Low complexity" evidence="8">
    <location>
        <begin position="669"/>
        <end position="686"/>
    </location>
</feature>
<keyword evidence="4 9" id="KW-1133">Transmembrane helix</keyword>